<evidence type="ECO:0000313" key="1">
    <source>
        <dbReference type="EMBL" id="KAG6369443.1"/>
    </source>
</evidence>
<dbReference type="Proteomes" id="UP000683000">
    <property type="component" value="Unassembled WGS sequence"/>
</dbReference>
<reference evidence="1" key="1">
    <citation type="submission" date="2021-03" db="EMBL/GenBank/DDBJ databases">
        <title>Evolutionary innovations through gain and loss of genes in the ectomycorrhizal Boletales.</title>
        <authorList>
            <person name="Wu G."/>
            <person name="Miyauchi S."/>
            <person name="Morin E."/>
            <person name="Yang Z.-L."/>
            <person name="Xu J."/>
            <person name="Martin F.M."/>
        </authorList>
    </citation>
    <scope>NUCLEOTIDE SEQUENCE</scope>
    <source>
        <strain evidence="1">BR01</strain>
    </source>
</reference>
<gene>
    <name evidence="1" type="ORF">JVT61DRAFT_14861</name>
</gene>
<proteinExistence type="predicted"/>
<evidence type="ECO:0000313" key="2">
    <source>
        <dbReference type="Proteomes" id="UP000683000"/>
    </source>
</evidence>
<keyword evidence="2" id="KW-1185">Reference proteome</keyword>
<name>A0A8I3A2A4_9AGAM</name>
<protein>
    <submittedName>
        <fullName evidence="1">Uncharacterized protein</fullName>
    </submittedName>
</protein>
<accession>A0A8I3A2A4</accession>
<dbReference type="EMBL" id="JAGFBS010000081">
    <property type="protein sequence ID" value="KAG6369443.1"/>
    <property type="molecule type" value="Genomic_DNA"/>
</dbReference>
<organism evidence="1 2">
    <name type="scientific">Boletus reticuloceps</name>
    <dbReference type="NCBI Taxonomy" id="495285"/>
    <lineage>
        <taxon>Eukaryota</taxon>
        <taxon>Fungi</taxon>
        <taxon>Dikarya</taxon>
        <taxon>Basidiomycota</taxon>
        <taxon>Agaricomycotina</taxon>
        <taxon>Agaricomycetes</taxon>
        <taxon>Agaricomycetidae</taxon>
        <taxon>Boletales</taxon>
        <taxon>Boletineae</taxon>
        <taxon>Boletaceae</taxon>
        <taxon>Boletoideae</taxon>
        <taxon>Boletus</taxon>
    </lineage>
</organism>
<dbReference type="AlphaFoldDB" id="A0A8I3A2A4"/>
<comment type="caution">
    <text evidence="1">The sequence shown here is derived from an EMBL/GenBank/DDBJ whole genome shotgun (WGS) entry which is preliminary data.</text>
</comment>
<sequence>MPHRVQRGFTLCNHTCQRRQCKTRHGRILWAKEGSSAMRHSKNKKLHPGCKFPCPVAVNEDYTRNSTEEDHAVEIRTMVLAGSSSKAIDDTFSKRIPKWNVGLVNWRLLVTQRSVCGHD</sequence>